<proteinExistence type="predicted"/>
<name>A0A5B8VCW4_9BACT</name>
<accession>A0A5B8VCW4</accession>
<keyword evidence="1" id="KW-0812">Transmembrane</keyword>
<dbReference type="KEGG" id="pgin:FRZ67_18210"/>
<dbReference type="EMBL" id="CP042435">
    <property type="protein sequence ID" value="QEC69152.1"/>
    <property type="molecule type" value="Genomic_DNA"/>
</dbReference>
<feature type="transmembrane region" description="Helical" evidence="1">
    <location>
        <begin position="28"/>
        <end position="46"/>
    </location>
</feature>
<evidence type="ECO:0000256" key="1">
    <source>
        <dbReference type="SAM" id="Phobius"/>
    </source>
</evidence>
<organism evidence="3 4">
    <name type="scientific">Panacibacter ginsenosidivorans</name>
    <dbReference type="NCBI Taxonomy" id="1813871"/>
    <lineage>
        <taxon>Bacteria</taxon>
        <taxon>Pseudomonadati</taxon>
        <taxon>Bacteroidota</taxon>
        <taxon>Chitinophagia</taxon>
        <taxon>Chitinophagales</taxon>
        <taxon>Chitinophagaceae</taxon>
        <taxon>Panacibacter</taxon>
    </lineage>
</organism>
<evidence type="ECO:0000313" key="3">
    <source>
        <dbReference type="EMBL" id="QEC69152.1"/>
    </source>
</evidence>
<keyword evidence="4" id="KW-1185">Reference proteome</keyword>
<reference evidence="3 4" key="1">
    <citation type="journal article" date="2016" name="Int. J. Syst. Evol. Microbiol.">
        <title>Panacibacter ginsenosidivorans gen. nov., sp. nov., with ginsenoside converting activity isolated from soil of a ginseng field.</title>
        <authorList>
            <person name="Siddiqi M.Z."/>
            <person name="Muhammad Shafi S."/>
            <person name="Choi K.D."/>
            <person name="Im W.T."/>
        </authorList>
    </citation>
    <scope>NUCLEOTIDE SEQUENCE [LARGE SCALE GENOMIC DNA]</scope>
    <source>
        <strain evidence="3 4">Gsoil1550</strain>
    </source>
</reference>
<feature type="transmembrane region" description="Helical" evidence="1">
    <location>
        <begin position="52"/>
        <end position="73"/>
    </location>
</feature>
<dbReference type="Proteomes" id="UP000321533">
    <property type="component" value="Chromosome"/>
</dbReference>
<protein>
    <submittedName>
        <fullName evidence="3">YcxB family protein</fullName>
    </submittedName>
</protein>
<keyword evidence="1" id="KW-0472">Membrane</keyword>
<dbReference type="InterPro" id="IPR025588">
    <property type="entry name" value="YcxB-like_C"/>
</dbReference>
<dbReference type="RefSeq" id="WP_147191916.1">
    <property type="nucleotide sequence ID" value="NZ_CP042435.1"/>
</dbReference>
<evidence type="ECO:0000259" key="2">
    <source>
        <dbReference type="Pfam" id="PF14317"/>
    </source>
</evidence>
<sequence>MTIKTHLSQQDYIKANLVLLYSKWNMKLITGIGIFMFLGSLLTLFADLKYGSGSTILVAFFIMAWIPLLTYFTSRKNYTTNNRISEPIEYTIENSGLSIKGESFTSTLTWDKLYKVSKTKNWILIWQSRQIANMVPGRNISDEQLGYLKNILVQHGIKNNL</sequence>
<dbReference type="Pfam" id="PF14317">
    <property type="entry name" value="YcxB"/>
    <property type="match status" value="1"/>
</dbReference>
<gene>
    <name evidence="3" type="ORF">FRZ67_18210</name>
</gene>
<dbReference type="OrthoDB" id="794779at2"/>
<keyword evidence="1" id="KW-1133">Transmembrane helix</keyword>
<feature type="domain" description="YcxB-like C-terminal" evidence="2">
    <location>
        <begin position="94"/>
        <end position="152"/>
    </location>
</feature>
<evidence type="ECO:0000313" key="4">
    <source>
        <dbReference type="Proteomes" id="UP000321533"/>
    </source>
</evidence>
<dbReference type="AlphaFoldDB" id="A0A5B8VCW4"/>